<keyword evidence="2" id="KW-1185">Reference proteome</keyword>
<accession>A0A0D2K8C7</accession>
<sequence length="222" mass="25415">MASRPGARGIELWARAAASGYDGGAQIEAGGKYVSKTKRGHDRTLDRYVTGQLGSMLADSAGLPSHDDAVRVQLSAKRDRRQTLSARSREWLFAGFTCVTGSETKEEDRGEAYYWVRRTLVREGLVVNKHRGNHNFGIQDLTRILLAFWTYDDLVFIHDRYRMQVVHVPHARLLCNRVGVWINAFFADGLRYWRVDADGGWRLVYQLDQRWVKNNRDIENGT</sequence>
<gene>
    <name evidence="1" type="ORF">Z520_11759</name>
</gene>
<dbReference type="OrthoDB" id="5400577at2759"/>
<evidence type="ECO:0000313" key="2">
    <source>
        <dbReference type="Proteomes" id="UP000053411"/>
    </source>
</evidence>
<protein>
    <submittedName>
        <fullName evidence="1">Uncharacterized protein</fullName>
    </submittedName>
</protein>
<dbReference type="STRING" id="1442371.A0A0D2K8C7"/>
<evidence type="ECO:0000313" key="1">
    <source>
        <dbReference type="EMBL" id="KIX92583.1"/>
    </source>
</evidence>
<organism evidence="1 2">
    <name type="scientific">Fonsecaea multimorphosa CBS 102226</name>
    <dbReference type="NCBI Taxonomy" id="1442371"/>
    <lineage>
        <taxon>Eukaryota</taxon>
        <taxon>Fungi</taxon>
        <taxon>Dikarya</taxon>
        <taxon>Ascomycota</taxon>
        <taxon>Pezizomycotina</taxon>
        <taxon>Eurotiomycetes</taxon>
        <taxon>Chaetothyriomycetidae</taxon>
        <taxon>Chaetothyriales</taxon>
        <taxon>Herpotrichiellaceae</taxon>
        <taxon>Fonsecaea</taxon>
    </lineage>
</organism>
<proteinExistence type="predicted"/>
<name>A0A0D2K8C7_9EURO</name>
<dbReference type="GeneID" id="27717505"/>
<dbReference type="VEuPathDB" id="FungiDB:Z520_11759"/>
<reference evidence="1 2" key="1">
    <citation type="submission" date="2015-01" db="EMBL/GenBank/DDBJ databases">
        <title>The Genome Sequence of Fonsecaea multimorphosa CBS 102226.</title>
        <authorList>
            <consortium name="The Broad Institute Genomics Platform"/>
            <person name="Cuomo C."/>
            <person name="de Hoog S."/>
            <person name="Gorbushina A."/>
            <person name="Stielow B."/>
            <person name="Teixiera M."/>
            <person name="Abouelleil A."/>
            <person name="Chapman S.B."/>
            <person name="Priest M."/>
            <person name="Young S.K."/>
            <person name="Wortman J."/>
            <person name="Nusbaum C."/>
            <person name="Birren B."/>
        </authorList>
    </citation>
    <scope>NUCLEOTIDE SEQUENCE [LARGE SCALE GENOMIC DNA]</scope>
    <source>
        <strain evidence="1 2">CBS 102226</strain>
    </source>
</reference>
<dbReference type="RefSeq" id="XP_016626706.1">
    <property type="nucleotide sequence ID" value="XM_016782247.1"/>
</dbReference>
<dbReference type="AlphaFoldDB" id="A0A0D2K8C7"/>
<dbReference type="Proteomes" id="UP000053411">
    <property type="component" value="Unassembled WGS sequence"/>
</dbReference>
<dbReference type="EMBL" id="KN848103">
    <property type="protein sequence ID" value="KIX92583.1"/>
    <property type="molecule type" value="Genomic_DNA"/>
</dbReference>